<dbReference type="Proteomes" id="UP000744676">
    <property type="component" value="Unassembled WGS sequence"/>
</dbReference>
<keyword evidence="2" id="KW-1185">Reference proteome</keyword>
<evidence type="ECO:0000313" key="1">
    <source>
        <dbReference type="EMBL" id="KAF5096695.1"/>
    </source>
</evidence>
<protein>
    <submittedName>
        <fullName evidence="1">Uncharacterized protein</fullName>
    </submittedName>
</protein>
<dbReference type="EMBL" id="QVQA01000083">
    <property type="protein sequence ID" value="KAF5096695.1"/>
    <property type="molecule type" value="Genomic_DNA"/>
</dbReference>
<gene>
    <name evidence="1" type="ORF">D0Z00_002694</name>
</gene>
<organism evidence="1 2">
    <name type="scientific">Geotrichum galactomycetum</name>
    <dbReference type="NCBI Taxonomy" id="27317"/>
    <lineage>
        <taxon>Eukaryota</taxon>
        <taxon>Fungi</taxon>
        <taxon>Dikarya</taxon>
        <taxon>Ascomycota</taxon>
        <taxon>Saccharomycotina</taxon>
        <taxon>Dipodascomycetes</taxon>
        <taxon>Dipodascales</taxon>
        <taxon>Dipodascaceae</taxon>
        <taxon>Geotrichum</taxon>
    </lineage>
</organism>
<accession>A0ACB6V3D7</accession>
<reference evidence="1 2" key="1">
    <citation type="journal article" date="2020" name="Front. Microbiol.">
        <title>Phenotypic and Genetic Characterization of the Cheese Ripening Yeast Geotrichum candidum.</title>
        <authorList>
            <person name="Perkins V."/>
            <person name="Vignola S."/>
            <person name="Lessard M.H."/>
            <person name="Plante P.L."/>
            <person name="Corbeil J."/>
            <person name="Dugat-Bony E."/>
            <person name="Frenette M."/>
            <person name="Labrie S."/>
        </authorList>
    </citation>
    <scope>NUCLEOTIDE SEQUENCE [LARGE SCALE GENOMIC DNA]</scope>
    <source>
        <strain evidence="1 2">LMA-1147</strain>
    </source>
</reference>
<name>A0ACB6V3D7_9ASCO</name>
<sequence length="602" mass="65145">MVETITKHQIPTEFSFPLRPNAENSNEPSTYTPSRTSNHSRQYTGIQIDLPTTNNDTLKPPAAKSAHRKHAHRRSAAISHDFSIDQLDIPGLKPSSFALAPSISLDNHLPRASSSTTGKAINSPYGNYSASTSSPQLPPAPFSKSTSSLPSSPEFKSRKVVQFAPDITEIEKTANSDDDTPIPPPTLAASPHFIESTISSAPTPDTLVKHKKVKSWAGNFIKFRSHKKDNGKPIPIEKQSALENDSFRKSVELSPSTLSSGSRSPKVFNSSSYVSTVDVSDSALMSLAISSSEPAEPLIDLDAALGPFRTPNSFKGSQFEISHRRTESAPESVFNQLGGRPRFDRSLMKRRGNSIVADNEDVIIEEEEDTSSTRQQQAASLSTTSLVSSSSVSSLLTTPITRKKKHFEAANSLKLAPILVNEPLKRESAARSPTKPNLSPKITTLPSTPKTDGNKDIPVISISGSSFSDSSTLNASIPKSKSSGNVNLGNYTGELTIPRSRSMILPDDDAELQKENMSAFGEPGPAVHVDQRVQPPMTPTTPRRNDRKASSGRHAKRFSISSLASLGLYSPSTSSMATTASTRHRVTRRVLSWVGIRTKPKM</sequence>
<proteinExistence type="predicted"/>
<evidence type="ECO:0000313" key="2">
    <source>
        <dbReference type="Proteomes" id="UP000744676"/>
    </source>
</evidence>
<comment type="caution">
    <text evidence="1">The sequence shown here is derived from an EMBL/GenBank/DDBJ whole genome shotgun (WGS) entry which is preliminary data.</text>
</comment>